<keyword evidence="1" id="KW-0472">Membrane</keyword>
<dbReference type="InterPro" id="IPR035451">
    <property type="entry name" value="Ada-like_dom_sf"/>
</dbReference>
<evidence type="ECO:0000313" key="2">
    <source>
        <dbReference type="EMBL" id="OGZ61859.1"/>
    </source>
</evidence>
<dbReference type="AlphaFoldDB" id="A0A1G2HHJ4"/>
<name>A0A1G2HHJ4_9BACT</name>
<reference evidence="2 3" key="1">
    <citation type="journal article" date="2016" name="Nat. Commun.">
        <title>Thousands of microbial genomes shed light on interconnected biogeochemical processes in an aquifer system.</title>
        <authorList>
            <person name="Anantharaman K."/>
            <person name="Brown C.T."/>
            <person name="Hug L.A."/>
            <person name="Sharon I."/>
            <person name="Castelle C.J."/>
            <person name="Probst A.J."/>
            <person name="Thomas B.C."/>
            <person name="Singh A."/>
            <person name="Wilkins M.J."/>
            <person name="Karaoz U."/>
            <person name="Brodie E.L."/>
            <person name="Williams K.H."/>
            <person name="Hubbard S.S."/>
            <person name="Banfield J.F."/>
        </authorList>
    </citation>
    <scope>NUCLEOTIDE SEQUENCE [LARGE SCALE GENOMIC DNA]</scope>
</reference>
<gene>
    <name evidence="2" type="ORF">A2932_01490</name>
</gene>
<evidence type="ECO:0000313" key="3">
    <source>
        <dbReference type="Proteomes" id="UP000179153"/>
    </source>
</evidence>
<organism evidence="2 3">
    <name type="scientific">Candidatus Spechtbacteria bacterium RIFCSPLOWO2_01_FULL_46_10</name>
    <dbReference type="NCBI Taxonomy" id="1802163"/>
    <lineage>
        <taxon>Bacteria</taxon>
        <taxon>Candidatus Spechtiibacteriota</taxon>
    </lineage>
</organism>
<dbReference type="SUPFAM" id="SSF57884">
    <property type="entry name" value="Ada DNA repair protein, N-terminal domain (N-Ada 10)"/>
    <property type="match status" value="1"/>
</dbReference>
<accession>A0A1G2HHJ4</accession>
<dbReference type="EMBL" id="MHOI01000008">
    <property type="protein sequence ID" value="OGZ61859.1"/>
    <property type="molecule type" value="Genomic_DNA"/>
</dbReference>
<dbReference type="Gene3D" id="3.40.10.10">
    <property type="entry name" value="DNA Methylphosphotriester Repair Domain"/>
    <property type="match status" value="1"/>
</dbReference>
<comment type="caution">
    <text evidence="2">The sequence shown here is derived from an EMBL/GenBank/DDBJ whole genome shotgun (WGS) entry which is preliminary data.</text>
</comment>
<feature type="transmembrane region" description="Helical" evidence="1">
    <location>
        <begin position="9"/>
        <end position="30"/>
    </location>
</feature>
<evidence type="ECO:0000256" key="1">
    <source>
        <dbReference type="SAM" id="Phobius"/>
    </source>
</evidence>
<dbReference type="STRING" id="1802163.A2932_01490"/>
<protein>
    <recommendedName>
        <fullName evidence="4">Ada DNA repair metal-binding domain-containing protein</fullName>
    </recommendedName>
</protein>
<keyword evidence="1" id="KW-0812">Transmembrane</keyword>
<evidence type="ECO:0008006" key="4">
    <source>
        <dbReference type="Google" id="ProtNLM"/>
    </source>
</evidence>
<keyword evidence="1" id="KW-1133">Transmembrane helix</keyword>
<proteinExistence type="predicted"/>
<sequence length="109" mass="11867">MLENARKNLLFASGIALFVIAIFSLGYLTANLVVFQRPPIVVERIADSAYSTANKDTMQEGSVVASANSDKYHYLWCLSASRIKEENKIFFESASLAEAAGLTLAGNCK</sequence>
<dbReference type="Proteomes" id="UP000179153">
    <property type="component" value="Unassembled WGS sequence"/>
</dbReference>